<dbReference type="GO" id="GO:0009252">
    <property type="term" value="P:peptidoglycan biosynthetic process"/>
    <property type="evidence" value="ECO:0007669"/>
    <property type="project" value="UniProtKB-UniRule"/>
</dbReference>
<evidence type="ECO:0000256" key="7">
    <source>
        <dbReference type="ARBA" id="ARBA00023136"/>
    </source>
</evidence>
<dbReference type="Proteomes" id="UP001329915">
    <property type="component" value="Chromosome"/>
</dbReference>
<reference evidence="13 14" key="1">
    <citation type="submission" date="2023-04" db="EMBL/GenBank/DDBJ databases">
        <authorList>
            <person name="Hsu D."/>
        </authorList>
    </citation>
    <scope>NUCLEOTIDE SEQUENCE [LARGE SCALE GENOMIC DNA]</scope>
    <source>
        <strain evidence="13 14">MK1</strain>
    </source>
</reference>
<comment type="pathway">
    <text evidence="10">Cell wall biogenesis; peptidoglycan biosynthesis.</text>
</comment>
<keyword evidence="2 10" id="KW-0132">Cell division</keyword>
<evidence type="ECO:0000256" key="2">
    <source>
        <dbReference type="ARBA" id="ARBA00022618"/>
    </source>
</evidence>
<evidence type="ECO:0000256" key="10">
    <source>
        <dbReference type="HAMAP-Rule" id="MF_00033"/>
    </source>
</evidence>
<accession>A0AAU0UMI6</accession>
<keyword evidence="5 10" id="KW-0133">Cell shape</keyword>
<evidence type="ECO:0000256" key="4">
    <source>
        <dbReference type="ARBA" id="ARBA00022679"/>
    </source>
</evidence>
<evidence type="ECO:0000259" key="12">
    <source>
        <dbReference type="Pfam" id="PF04101"/>
    </source>
</evidence>
<evidence type="ECO:0000313" key="13">
    <source>
        <dbReference type="EMBL" id="WRO21999.1"/>
    </source>
</evidence>
<dbReference type="PANTHER" id="PTHR21015">
    <property type="entry name" value="UDP-N-ACETYLGLUCOSAMINE--N-ACETYLMURAMYL-(PENTAPEPTIDE) PYROPHOSPHORYL-UNDECAPRENOL N-ACETYLGLUCOSAMINE TRANSFERASE 1"/>
    <property type="match status" value="1"/>
</dbReference>
<feature type="binding site" evidence="10">
    <location>
        <position position="124"/>
    </location>
    <ligand>
        <name>UDP-N-acetyl-alpha-D-glucosamine</name>
        <dbReference type="ChEBI" id="CHEBI:57705"/>
    </ligand>
</feature>
<dbReference type="Gene3D" id="3.40.50.2000">
    <property type="entry name" value="Glycogen Phosphorylase B"/>
    <property type="match status" value="2"/>
</dbReference>
<dbReference type="GO" id="GO:0071555">
    <property type="term" value="P:cell wall organization"/>
    <property type="evidence" value="ECO:0007669"/>
    <property type="project" value="UniProtKB-KW"/>
</dbReference>
<name>A0AAU0UMI6_9FIRM</name>
<comment type="function">
    <text evidence="10">Cell wall formation. Catalyzes the transfer of a GlcNAc subunit on undecaprenyl-pyrophosphoryl-MurNAc-pentapeptide (lipid intermediate I) to form undecaprenyl-pyrophosphoryl-MurNAc-(pentapeptide)GlcNAc (lipid intermediate II).</text>
</comment>
<dbReference type="HAMAP" id="MF_00033">
    <property type="entry name" value="MurG"/>
    <property type="match status" value="1"/>
</dbReference>
<dbReference type="Pfam" id="PF04101">
    <property type="entry name" value="Glyco_tran_28_C"/>
    <property type="match status" value="1"/>
</dbReference>
<evidence type="ECO:0000256" key="3">
    <source>
        <dbReference type="ARBA" id="ARBA00022676"/>
    </source>
</evidence>
<keyword evidence="8 10" id="KW-0131">Cell cycle</keyword>
<dbReference type="SUPFAM" id="SSF53756">
    <property type="entry name" value="UDP-Glycosyltransferase/glycogen phosphorylase"/>
    <property type="match status" value="1"/>
</dbReference>
<evidence type="ECO:0000259" key="11">
    <source>
        <dbReference type="Pfam" id="PF03033"/>
    </source>
</evidence>
<feature type="binding site" evidence="10">
    <location>
        <position position="167"/>
    </location>
    <ligand>
        <name>UDP-N-acetyl-alpha-D-glucosamine</name>
        <dbReference type="ChEBI" id="CHEBI:57705"/>
    </ligand>
</feature>
<evidence type="ECO:0000313" key="14">
    <source>
        <dbReference type="Proteomes" id="UP001329915"/>
    </source>
</evidence>
<dbReference type="InterPro" id="IPR007235">
    <property type="entry name" value="Glyco_trans_28_C"/>
</dbReference>
<evidence type="ECO:0000256" key="9">
    <source>
        <dbReference type="ARBA" id="ARBA00023316"/>
    </source>
</evidence>
<dbReference type="GO" id="GO:0005975">
    <property type="term" value="P:carbohydrate metabolic process"/>
    <property type="evidence" value="ECO:0007669"/>
    <property type="project" value="InterPro"/>
</dbReference>
<comment type="subcellular location">
    <subcellularLocation>
        <location evidence="10">Cell membrane</location>
        <topology evidence="10">Peripheral membrane protein</topology>
        <orientation evidence="10">Cytoplasmic side</orientation>
    </subcellularLocation>
</comment>
<keyword evidence="1 10" id="KW-1003">Cell membrane</keyword>
<keyword evidence="3 10" id="KW-0328">Glycosyltransferase</keyword>
<keyword evidence="14" id="KW-1185">Reference proteome</keyword>
<keyword evidence="9 10" id="KW-0961">Cell wall biogenesis/degradation</keyword>
<dbReference type="GO" id="GO:0050511">
    <property type="term" value="F:undecaprenyldiphospho-muramoylpentapeptide beta-N-acetylglucosaminyltransferase activity"/>
    <property type="evidence" value="ECO:0007669"/>
    <property type="project" value="UniProtKB-UniRule"/>
</dbReference>
<comment type="caution">
    <text evidence="10">Lacks conserved residue(s) required for the propagation of feature annotation.</text>
</comment>
<keyword evidence="7 10" id="KW-0472">Membrane</keyword>
<feature type="binding site" evidence="10">
    <location>
        <begin position="10"/>
        <end position="12"/>
    </location>
    <ligand>
        <name>UDP-N-acetyl-alpha-D-glucosamine</name>
        <dbReference type="ChEBI" id="CHEBI:57705"/>
    </ligand>
</feature>
<evidence type="ECO:0000256" key="8">
    <source>
        <dbReference type="ARBA" id="ARBA00023306"/>
    </source>
</evidence>
<dbReference type="EMBL" id="CP121694">
    <property type="protein sequence ID" value="WRO21999.1"/>
    <property type="molecule type" value="Genomic_DNA"/>
</dbReference>
<dbReference type="GO" id="GO:0008360">
    <property type="term" value="P:regulation of cell shape"/>
    <property type="evidence" value="ECO:0007669"/>
    <property type="project" value="UniProtKB-KW"/>
</dbReference>
<feature type="domain" description="Glycosyltransferase family 28 N-terminal" evidence="11">
    <location>
        <begin position="3"/>
        <end position="142"/>
    </location>
</feature>
<dbReference type="Pfam" id="PF03033">
    <property type="entry name" value="Glyco_transf_28"/>
    <property type="match status" value="1"/>
</dbReference>
<dbReference type="PANTHER" id="PTHR21015:SF22">
    <property type="entry name" value="GLYCOSYLTRANSFERASE"/>
    <property type="match status" value="1"/>
</dbReference>
<dbReference type="RefSeq" id="WP_366924819.1">
    <property type="nucleotide sequence ID" value="NZ_CP121694.1"/>
</dbReference>
<dbReference type="KEGG" id="dbc:MFMK1_001820"/>
<feature type="binding site" evidence="10">
    <location>
        <position position="302"/>
    </location>
    <ligand>
        <name>UDP-N-acetyl-alpha-D-glucosamine</name>
        <dbReference type="ChEBI" id="CHEBI:57705"/>
    </ligand>
</feature>
<dbReference type="NCBIfam" id="TIGR01133">
    <property type="entry name" value="murG"/>
    <property type="match status" value="1"/>
</dbReference>
<dbReference type="GO" id="GO:0051301">
    <property type="term" value="P:cell division"/>
    <property type="evidence" value="ECO:0007669"/>
    <property type="project" value="UniProtKB-KW"/>
</dbReference>
<sequence>MRVLFSGGGTGGHIYPALAVSGALTKDYPGVELLYVGTPYGLESKLVPREGIRFKTVNVSGLKRKLSLDTIVWAGQTTGAAAQAVKLLKEFRPDVVVGTGGYVCAPVILAAAVLRVPSILHEQNAFPGKTNRWLAPFAQKILVNFAESKQYFGRQRGKVITTGLPVRREIIDISRKKGAEILGVSPDRLTLMVVGGSQGAKSINQAVLPLAAKVAANPRLQLIWATGESQYDWVIERLQQDGIKSGQVGNITIKPYLHQVAAALATADLIISRAGATFLAEITARGIASILVPYPYATDNHQEYNARSLVKKGAALMVADEELSKGILVDKVEDLLSKRKVLETMSQSSQKCGKPEALEQIVKEIVSCISV</sequence>
<evidence type="ECO:0000256" key="1">
    <source>
        <dbReference type="ARBA" id="ARBA00022475"/>
    </source>
</evidence>
<evidence type="ECO:0000256" key="5">
    <source>
        <dbReference type="ARBA" id="ARBA00022960"/>
    </source>
</evidence>
<dbReference type="InterPro" id="IPR006009">
    <property type="entry name" value="GlcNAc_MurG"/>
</dbReference>
<dbReference type="CDD" id="cd03785">
    <property type="entry name" value="GT28_MurG"/>
    <property type="match status" value="1"/>
</dbReference>
<protein>
    <recommendedName>
        <fullName evidence="10">UDP-N-acetylglucosamine--N-acetylmuramyl-(pentapeptide) pyrophosphoryl-undecaprenol N-acetylglucosamine transferase</fullName>
        <ecNumber evidence="10">2.4.1.227</ecNumber>
    </recommendedName>
    <alternativeName>
        <fullName evidence="10">Undecaprenyl-PP-MurNAc-pentapeptide-UDPGlcNAc GlcNAc transferase</fullName>
    </alternativeName>
</protein>
<dbReference type="EC" id="2.4.1.227" evidence="10"/>
<keyword evidence="4 10" id="KW-0808">Transferase</keyword>
<dbReference type="InterPro" id="IPR004276">
    <property type="entry name" value="GlycoTrans_28_N"/>
</dbReference>
<comment type="catalytic activity">
    <reaction evidence="10">
        <text>di-trans,octa-cis-undecaprenyl diphospho-N-acetyl-alpha-D-muramoyl-L-alanyl-D-glutamyl-meso-2,6-diaminopimeloyl-D-alanyl-D-alanine + UDP-N-acetyl-alpha-D-glucosamine = di-trans,octa-cis-undecaprenyl diphospho-[N-acetyl-alpha-D-glucosaminyl-(1-&gt;4)]-N-acetyl-alpha-D-muramoyl-L-alanyl-D-glutamyl-meso-2,6-diaminopimeloyl-D-alanyl-D-alanine + UDP + H(+)</text>
        <dbReference type="Rhea" id="RHEA:31227"/>
        <dbReference type="ChEBI" id="CHEBI:15378"/>
        <dbReference type="ChEBI" id="CHEBI:57705"/>
        <dbReference type="ChEBI" id="CHEBI:58223"/>
        <dbReference type="ChEBI" id="CHEBI:61387"/>
        <dbReference type="ChEBI" id="CHEBI:61388"/>
        <dbReference type="EC" id="2.4.1.227"/>
    </reaction>
</comment>
<comment type="similarity">
    <text evidence="10">Belongs to the glycosyltransferase 28 family. MurG subfamily.</text>
</comment>
<feature type="domain" description="Glycosyl transferase family 28 C-terminal" evidence="12">
    <location>
        <begin position="190"/>
        <end position="360"/>
    </location>
</feature>
<organism evidence="13 14">
    <name type="scientific">Metallumcola ferriviriculae</name>
    <dbReference type="NCBI Taxonomy" id="3039180"/>
    <lineage>
        <taxon>Bacteria</taxon>
        <taxon>Bacillati</taxon>
        <taxon>Bacillota</taxon>
        <taxon>Clostridia</taxon>
        <taxon>Neomoorellales</taxon>
        <taxon>Desulfitibacteraceae</taxon>
        <taxon>Metallumcola</taxon>
    </lineage>
</organism>
<dbReference type="GO" id="GO:0005886">
    <property type="term" value="C:plasma membrane"/>
    <property type="evidence" value="ECO:0007669"/>
    <property type="project" value="UniProtKB-SubCell"/>
</dbReference>
<proteinExistence type="inferred from homology"/>
<keyword evidence="6 10" id="KW-0573">Peptidoglycan synthesis</keyword>
<gene>
    <name evidence="10 13" type="primary">murG</name>
    <name evidence="13" type="ORF">MFMK1_001820</name>
</gene>
<feature type="binding site" evidence="10">
    <location>
        <position position="197"/>
    </location>
    <ligand>
        <name>UDP-N-acetyl-alpha-D-glucosamine</name>
        <dbReference type="ChEBI" id="CHEBI:57705"/>
    </ligand>
</feature>
<evidence type="ECO:0000256" key="6">
    <source>
        <dbReference type="ARBA" id="ARBA00022984"/>
    </source>
</evidence>
<dbReference type="AlphaFoldDB" id="A0AAU0UMI6"/>